<evidence type="ECO:0000313" key="4">
    <source>
        <dbReference type="Proteomes" id="UP000198224"/>
    </source>
</evidence>
<reference evidence="4" key="1">
    <citation type="submission" date="2016-06" db="EMBL/GenBank/DDBJ databases">
        <authorList>
            <person name="Varghese N."/>
            <person name="Submissions Spin"/>
        </authorList>
    </citation>
    <scope>NUCLEOTIDE SEQUENCE [LARGE SCALE GENOMIC DNA]</scope>
    <source>
        <strain evidence="4">DSM 45160</strain>
    </source>
</reference>
<feature type="domain" description="Abortive phage infection protein C-terminal" evidence="2">
    <location>
        <begin position="256"/>
        <end position="450"/>
    </location>
</feature>
<evidence type="ECO:0000313" key="3">
    <source>
        <dbReference type="EMBL" id="SCE67826.1"/>
    </source>
</evidence>
<gene>
    <name evidence="3" type="ORF">GA0070612_0174</name>
</gene>
<protein>
    <submittedName>
        <fullName evidence="3">AIPR protein</fullName>
    </submittedName>
</protein>
<accession>A0A1C4U836</accession>
<keyword evidence="4" id="KW-1185">Reference proteome</keyword>
<organism evidence="3 4">
    <name type="scientific">Micromonospora chokoriensis</name>
    <dbReference type="NCBI Taxonomy" id="356851"/>
    <lineage>
        <taxon>Bacteria</taxon>
        <taxon>Bacillati</taxon>
        <taxon>Actinomycetota</taxon>
        <taxon>Actinomycetes</taxon>
        <taxon>Micromonosporales</taxon>
        <taxon>Micromonosporaceae</taxon>
        <taxon>Micromonospora</taxon>
    </lineage>
</organism>
<feature type="region of interest" description="Disordered" evidence="1">
    <location>
        <begin position="572"/>
        <end position="598"/>
    </location>
</feature>
<dbReference type="AlphaFoldDB" id="A0A1C4U836"/>
<evidence type="ECO:0000259" key="2">
    <source>
        <dbReference type="Pfam" id="PF10592"/>
    </source>
</evidence>
<dbReference type="EMBL" id="LT607409">
    <property type="protein sequence ID" value="SCE67826.1"/>
    <property type="molecule type" value="Genomic_DNA"/>
</dbReference>
<dbReference type="RefSeq" id="WP_157742390.1">
    <property type="nucleotide sequence ID" value="NZ_LT607409.1"/>
</dbReference>
<proteinExistence type="predicted"/>
<dbReference type="InterPro" id="IPR018891">
    <property type="entry name" value="AIPR_C"/>
</dbReference>
<sequence length="598" mass="67441">MNANDVFLLQSMIDRDQKRSAPNMAAARHQTFFVAKQLLKKLNPGHDDLLSGIVDGEKDCGVDGMYLFANSLCVRDETPLKVLGRRARLDLYILQVKNTSGFTEAPIEKLMLSLPKILVFGRDEERLAETVNSRLIEISRRFLDTYRTLDLPELRIFVVFASLKAQYLHPGVERKANELRECLSALFGAAEPSVTFLDAAAVADLSREPLRVTRKLQLAENPISTDTAGGYVAVVRLADYERFITGANGELDGTLFEANVRDYEGSTDVNKSIQETLETVDAAEDFWWLNNGVTVVASKVRPANKMLELESPQIVNGLQTSTEIYKRKPTSYRGDNRSVLIKVIEAKDNVVRDRIIRATNSQTEFGPSALRATDRVQRQIEEYLSERGLYYERRRRYYFNLGMPVERIVSIDQMGQAVLSVLVQTPHVARANPSTIFDRGVYEVVFDNKFELAMYYSCVKTLRAAADHLTIDGGIGIVEDYQYHLAMLLGMVLTGQERPTTVAIARLEEADFTTATARDLVKVIQYEYEKAHRSKRILMLDRLAKDELITEQVRDRGKEYLRGDCWVQKAAAPSGVGRGSRGKSSRPSRSRGFPNQRS</sequence>
<name>A0A1C4U836_9ACTN</name>
<dbReference type="Pfam" id="PF10592">
    <property type="entry name" value="AIPR"/>
    <property type="match status" value="1"/>
</dbReference>
<dbReference type="Proteomes" id="UP000198224">
    <property type="component" value="Chromosome I"/>
</dbReference>
<feature type="compositionally biased region" description="Basic residues" evidence="1">
    <location>
        <begin position="580"/>
        <end position="589"/>
    </location>
</feature>
<evidence type="ECO:0000256" key="1">
    <source>
        <dbReference type="SAM" id="MobiDB-lite"/>
    </source>
</evidence>